<dbReference type="InterPro" id="IPR001584">
    <property type="entry name" value="Integrase_cat-core"/>
</dbReference>
<feature type="compositionally biased region" description="Basic and acidic residues" evidence="1">
    <location>
        <begin position="295"/>
        <end position="306"/>
    </location>
</feature>
<sequence>MKWTEIIPLKKVSARVIADNFFDNYISRFGAPIKLISDNGPQFISDIFANLSVRLGLRHLKTVVYRPQANRTERVNRDLVQMIANYVNEQHDTWDQFLRELAYAIRTAVNETTGKPPAELFLGRKLIRPFRKLVMISDGTEFVVGDIERLFEEARRNTKAKPKKWEKYYNRRRRDVQIKVRIYRHRKCDETKIGTCGSDNGSSRDESSGFDRVQRRSNESQDGKKKKSEVKRELEEKGLSFKNDQGEKHTNKTHKRGPLIRSIPSFWSEKSRRIKRSKNEMLGYKRSHESGSGGPERKIQKGSEHRVPKRSLLSNYKTNSNLPKFRKKSRREETATSTISGYSLRPRSGRRVESRPTIERKTQQ</sequence>
<proteinExistence type="predicted"/>
<dbReference type="PROSITE" id="PS50994">
    <property type="entry name" value="INTEGRASE"/>
    <property type="match status" value="1"/>
</dbReference>
<keyword evidence="4" id="KW-1185">Reference proteome</keyword>
<feature type="compositionally biased region" description="Basic and acidic residues" evidence="1">
    <location>
        <begin position="350"/>
        <end position="364"/>
    </location>
</feature>
<organism evidence="3 4">
    <name type="scientific">Trichonephila clavipes</name>
    <name type="common">Golden silk orbweaver</name>
    <name type="synonym">Nephila clavipes</name>
    <dbReference type="NCBI Taxonomy" id="2585209"/>
    <lineage>
        <taxon>Eukaryota</taxon>
        <taxon>Metazoa</taxon>
        <taxon>Ecdysozoa</taxon>
        <taxon>Arthropoda</taxon>
        <taxon>Chelicerata</taxon>
        <taxon>Arachnida</taxon>
        <taxon>Araneae</taxon>
        <taxon>Araneomorphae</taxon>
        <taxon>Entelegynae</taxon>
        <taxon>Araneoidea</taxon>
        <taxon>Nephilidae</taxon>
        <taxon>Trichonephila</taxon>
    </lineage>
</organism>
<evidence type="ECO:0000313" key="3">
    <source>
        <dbReference type="EMBL" id="GFY22513.1"/>
    </source>
</evidence>
<feature type="domain" description="Integrase catalytic" evidence="2">
    <location>
        <begin position="1"/>
        <end position="125"/>
    </location>
</feature>
<dbReference type="SUPFAM" id="SSF53098">
    <property type="entry name" value="Ribonuclease H-like"/>
    <property type="match status" value="1"/>
</dbReference>
<dbReference type="EMBL" id="BMAU01021361">
    <property type="protein sequence ID" value="GFY22513.1"/>
    <property type="molecule type" value="Genomic_DNA"/>
</dbReference>
<dbReference type="GO" id="GO:0003676">
    <property type="term" value="F:nucleic acid binding"/>
    <property type="evidence" value="ECO:0007669"/>
    <property type="project" value="InterPro"/>
</dbReference>
<dbReference type="Gene3D" id="3.30.420.10">
    <property type="entry name" value="Ribonuclease H-like superfamily/Ribonuclease H"/>
    <property type="match status" value="1"/>
</dbReference>
<feature type="compositionally biased region" description="Basic and acidic residues" evidence="1">
    <location>
        <begin position="202"/>
        <end position="223"/>
    </location>
</feature>
<dbReference type="GO" id="GO:0015074">
    <property type="term" value="P:DNA integration"/>
    <property type="evidence" value="ECO:0007669"/>
    <property type="project" value="InterPro"/>
</dbReference>
<dbReference type="PANTHER" id="PTHR37984:SF5">
    <property type="entry name" value="PROTEIN NYNRIN-LIKE"/>
    <property type="match status" value="1"/>
</dbReference>
<gene>
    <name evidence="3" type="primary">NCL1_50502</name>
    <name evidence="3" type="ORF">TNCV_2177741</name>
</gene>
<dbReference type="InterPro" id="IPR012337">
    <property type="entry name" value="RNaseH-like_sf"/>
</dbReference>
<evidence type="ECO:0000259" key="2">
    <source>
        <dbReference type="PROSITE" id="PS50994"/>
    </source>
</evidence>
<evidence type="ECO:0000313" key="4">
    <source>
        <dbReference type="Proteomes" id="UP000887159"/>
    </source>
</evidence>
<feature type="region of interest" description="Disordered" evidence="1">
    <location>
        <begin position="191"/>
        <end position="364"/>
    </location>
</feature>
<dbReference type="Proteomes" id="UP000887159">
    <property type="component" value="Unassembled WGS sequence"/>
</dbReference>
<comment type="caution">
    <text evidence="3">The sequence shown here is derived from an EMBL/GenBank/DDBJ whole genome shotgun (WGS) entry which is preliminary data.</text>
</comment>
<name>A0A8X6VU41_TRICX</name>
<evidence type="ECO:0000256" key="1">
    <source>
        <dbReference type="SAM" id="MobiDB-lite"/>
    </source>
</evidence>
<reference evidence="3" key="1">
    <citation type="submission" date="2020-08" db="EMBL/GenBank/DDBJ databases">
        <title>Multicomponent nature underlies the extraordinary mechanical properties of spider dragline silk.</title>
        <authorList>
            <person name="Kono N."/>
            <person name="Nakamura H."/>
            <person name="Mori M."/>
            <person name="Yoshida Y."/>
            <person name="Ohtoshi R."/>
            <person name="Malay A.D."/>
            <person name="Moran D.A.P."/>
            <person name="Tomita M."/>
            <person name="Numata K."/>
            <person name="Arakawa K."/>
        </authorList>
    </citation>
    <scope>NUCLEOTIDE SEQUENCE</scope>
</reference>
<dbReference type="AlphaFoldDB" id="A0A8X6VU41"/>
<dbReference type="InterPro" id="IPR050951">
    <property type="entry name" value="Retrovirus_Pol_polyprotein"/>
</dbReference>
<protein>
    <recommendedName>
        <fullName evidence="2">Integrase catalytic domain-containing protein</fullName>
    </recommendedName>
</protein>
<dbReference type="PANTHER" id="PTHR37984">
    <property type="entry name" value="PROTEIN CBG26694"/>
    <property type="match status" value="1"/>
</dbReference>
<dbReference type="InterPro" id="IPR036397">
    <property type="entry name" value="RNaseH_sf"/>
</dbReference>
<feature type="compositionally biased region" description="Polar residues" evidence="1">
    <location>
        <begin position="312"/>
        <end position="322"/>
    </location>
</feature>
<feature type="compositionally biased region" description="Basic and acidic residues" evidence="1">
    <location>
        <begin position="230"/>
        <end position="250"/>
    </location>
</feature>
<accession>A0A8X6VU41</accession>